<reference evidence="2 3" key="1">
    <citation type="submission" date="2024-05" db="EMBL/GenBank/DDBJ databases">
        <title>The nuclear and mitochondrial genome assemblies of Tetragonisca angustula (Apidae: Meliponini), a tiny yet remarkable pollinator in the Neotropics.</title>
        <authorList>
            <person name="Ferrari R."/>
            <person name="Ricardo P.C."/>
            <person name="Dias F.C."/>
            <person name="Araujo N.S."/>
            <person name="Soares D.O."/>
            <person name="Zhou Q.-S."/>
            <person name="Zhu C.-D."/>
            <person name="Coutinho L."/>
            <person name="Airas M.C."/>
            <person name="Batista T.M."/>
        </authorList>
    </citation>
    <scope>NUCLEOTIDE SEQUENCE [LARGE SCALE GENOMIC DNA]</scope>
    <source>
        <strain evidence="2">ASF017062</strain>
        <tissue evidence="2">Abdomen</tissue>
    </source>
</reference>
<proteinExistence type="predicted"/>
<dbReference type="Proteomes" id="UP001432146">
    <property type="component" value="Unassembled WGS sequence"/>
</dbReference>
<evidence type="ECO:0000256" key="1">
    <source>
        <dbReference type="SAM" id="MobiDB-lite"/>
    </source>
</evidence>
<name>A0AAW0Z8W3_9HYME</name>
<feature type="compositionally biased region" description="Basic and acidic residues" evidence="1">
    <location>
        <begin position="83"/>
        <end position="99"/>
    </location>
</feature>
<feature type="region of interest" description="Disordered" evidence="1">
    <location>
        <begin position="80"/>
        <end position="122"/>
    </location>
</feature>
<dbReference type="EMBL" id="JAWNGG020000370">
    <property type="protein sequence ID" value="KAK9293794.1"/>
    <property type="molecule type" value="Genomic_DNA"/>
</dbReference>
<gene>
    <name evidence="2" type="ORF">QLX08_011353</name>
</gene>
<organism evidence="2 3">
    <name type="scientific">Tetragonisca angustula</name>
    <dbReference type="NCBI Taxonomy" id="166442"/>
    <lineage>
        <taxon>Eukaryota</taxon>
        <taxon>Metazoa</taxon>
        <taxon>Ecdysozoa</taxon>
        <taxon>Arthropoda</taxon>
        <taxon>Hexapoda</taxon>
        <taxon>Insecta</taxon>
        <taxon>Pterygota</taxon>
        <taxon>Neoptera</taxon>
        <taxon>Endopterygota</taxon>
        <taxon>Hymenoptera</taxon>
        <taxon>Apocrita</taxon>
        <taxon>Aculeata</taxon>
        <taxon>Apoidea</taxon>
        <taxon>Anthophila</taxon>
        <taxon>Apidae</taxon>
        <taxon>Tetragonisca</taxon>
    </lineage>
</organism>
<sequence>MHRLSLLFYPSIFGGDGCDNHYDFNIPLVYYRVKWIVKIANHIAIGIGHVSMGNENEDGGQANANMYREIESGLNATVLRQRSVHESRTSNSRNKDGYRGKSRKKNKTRVAVTAGSNVAIGH</sequence>
<comment type="caution">
    <text evidence="2">The sequence shown here is derived from an EMBL/GenBank/DDBJ whole genome shotgun (WGS) entry which is preliminary data.</text>
</comment>
<evidence type="ECO:0000313" key="3">
    <source>
        <dbReference type="Proteomes" id="UP001432146"/>
    </source>
</evidence>
<evidence type="ECO:0000313" key="2">
    <source>
        <dbReference type="EMBL" id="KAK9293794.1"/>
    </source>
</evidence>
<keyword evidence="3" id="KW-1185">Reference proteome</keyword>
<protein>
    <submittedName>
        <fullName evidence="2">Uncharacterized protein</fullName>
    </submittedName>
</protein>
<dbReference type="AlphaFoldDB" id="A0AAW0Z8W3"/>
<accession>A0AAW0Z8W3</accession>